<dbReference type="InterPro" id="IPR000504">
    <property type="entry name" value="RRM_dom"/>
</dbReference>
<dbReference type="Proteomes" id="UP001177140">
    <property type="component" value="Unassembled WGS sequence"/>
</dbReference>
<comment type="caution">
    <text evidence="5">The sequence shown here is derived from an EMBL/GenBank/DDBJ whole genome shotgun (WGS) entry which is preliminary data.</text>
</comment>
<dbReference type="InterPro" id="IPR012677">
    <property type="entry name" value="Nucleotide-bd_a/b_plait_sf"/>
</dbReference>
<dbReference type="PANTHER" id="PTHR23236:SF11">
    <property type="entry name" value="EUKARYOTIC TRANSLATION INITIATION FACTOR 4H"/>
    <property type="match status" value="1"/>
</dbReference>
<accession>A0AA41VBQ7</accession>
<dbReference type="InterPro" id="IPR035979">
    <property type="entry name" value="RBD_domain_sf"/>
</dbReference>
<gene>
    <name evidence="5" type="ORF">MKW94_021583</name>
</gene>
<dbReference type="AlphaFoldDB" id="A0AA41VBQ7"/>
<evidence type="ECO:0000313" key="6">
    <source>
        <dbReference type="Proteomes" id="UP001177140"/>
    </source>
</evidence>
<keyword evidence="1 2" id="KW-0694">RNA-binding</keyword>
<feature type="compositionally biased region" description="Basic and acidic residues" evidence="3">
    <location>
        <begin position="53"/>
        <end position="62"/>
    </location>
</feature>
<feature type="compositionally biased region" description="Basic and acidic residues" evidence="3">
    <location>
        <begin position="20"/>
        <end position="31"/>
    </location>
</feature>
<evidence type="ECO:0000256" key="2">
    <source>
        <dbReference type="PROSITE-ProRule" id="PRU00176"/>
    </source>
</evidence>
<organism evidence="5 6">
    <name type="scientific">Papaver nudicaule</name>
    <name type="common">Iceland poppy</name>
    <dbReference type="NCBI Taxonomy" id="74823"/>
    <lineage>
        <taxon>Eukaryota</taxon>
        <taxon>Viridiplantae</taxon>
        <taxon>Streptophyta</taxon>
        <taxon>Embryophyta</taxon>
        <taxon>Tracheophyta</taxon>
        <taxon>Spermatophyta</taxon>
        <taxon>Magnoliopsida</taxon>
        <taxon>Ranunculales</taxon>
        <taxon>Papaveraceae</taxon>
        <taxon>Papaveroideae</taxon>
        <taxon>Papaver</taxon>
    </lineage>
</organism>
<dbReference type="SUPFAM" id="SSF54928">
    <property type="entry name" value="RNA-binding domain, RBD"/>
    <property type="match status" value="2"/>
</dbReference>
<dbReference type="PROSITE" id="PS50102">
    <property type="entry name" value="RRM"/>
    <property type="match status" value="2"/>
</dbReference>
<reference evidence="5" key="1">
    <citation type="submission" date="2022-03" db="EMBL/GenBank/DDBJ databases">
        <title>A functionally conserved STORR gene fusion in Papaver species that diverged 16.8 million years ago.</title>
        <authorList>
            <person name="Catania T."/>
        </authorList>
    </citation>
    <scope>NUCLEOTIDE SEQUENCE</scope>
    <source>
        <strain evidence="5">S-191538</strain>
    </source>
</reference>
<dbReference type="GO" id="GO:0003723">
    <property type="term" value="F:RNA binding"/>
    <property type="evidence" value="ECO:0007669"/>
    <property type="project" value="UniProtKB-UniRule"/>
</dbReference>
<protein>
    <recommendedName>
        <fullName evidence="4">RRM domain-containing protein</fullName>
    </recommendedName>
</protein>
<evidence type="ECO:0000256" key="1">
    <source>
        <dbReference type="ARBA" id="ARBA00022884"/>
    </source>
</evidence>
<dbReference type="GO" id="GO:0005730">
    <property type="term" value="C:nucleolus"/>
    <property type="evidence" value="ECO:0007669"/>
    <property type="project" value="TreeGrafter"/>
</dbReference>
<feature type="domain" description="RRM" evidence="4">
    <location>
        <begin position="77"/>
        <end position="145"/>
    </location>
</feature>
<evidence type="ECO:0000313" key="5">
    <source>
        <dbReference type="EMBL" id="MCL7034938.1"/>
    </source>
</evidence>
<sequence length="224" mass="25209">MGRSRTDIKLNLKKRLQNCSREKYSSSKDPENLNWLVPPCSQKSNTGAAASSIKEEESREKPTTPSTPQVQRTATSNTVLAKSLPFSMDKSELIEFFKQAGEVVDARCNWDNKKRLYIEYATVEAANKALELDGQRNIRVYPVRLTTGASKILVAKNLKPSITKSQVIEFFKQAAVISDVRFSFTENGDFRGHCHIEFATEHGAKNAAKFNGEYLLDRPVWLCS</sequence>
<evidence type="ECO:0000256" key="3">
    <source>
        <dbReference type="SAM" id="MobiDB-lite"/>
    </source>
</evidence>
<proteinExistence type="predicted"/>
<name>A0AA41VBQ7_PAPNU</name>
<dbReference type="Gene3D" id="3.30.70.330">
    <property type="match status" value="2"/>
</dbReference>
<dbReference type="PANTHER" id="PTHR23236">
    <property type="entry name" value="EUKARYOTIC TRANSLATION INITIATION FACTOR 4B/4H"/>
    <property type="match status" value="1"/>
</dbReference>
<dbReference type="Pfam" id="PF00076">
    <property type="entry name" value="RRM_1"/>
    <property type="match status" value="2"/>
</dbReference>
<feature type="region of interest" description="Disordered" evidence="3">
    <location>
        <begin position="20"/>
        <end position="75"/>
    </location>
</feature>
<feature type="compositionally biased region" description="Polar residues" evidence="3">
    <location>
        <begin position="63"/>
        <end position="75"/>
    </location>
</feature>
<dbReference type="SMART" id="SM00360">
    <property type="entry name" value="RRM"/>
    <property type="match status" value="2"/>
</dbReference>
<feature type="domain" description="RRM" evidence="4">
    <location>
        <begin position="151"/>
        <end position="224"/>
    </location>
</feature>
<evidence type="ECO:0000259" key="4">
    <source>
        <dbReference type="PROSITE" id="PS50102"/>
    </source>
</evidence>
<keyword evidence="6" id="KW-1185">Reference proteome</keyword>
<dbReference type="EMBL" id="JAJJMA010151691">
    <property type="protein sequence ID" value="MCL7034938.1"/>
    <property type="molecule type" value="Genomic_DNA"/>
</dbReference>